<dbReference type="VEuPathDB" id="FungiDB:NEUTE1DRAFT_136854"/>
<reference evidence="3" key="1">
    <citation type="journal article" date="2011" name="Genetics">
        <title>Massive changes in genome architecture accompany the transition to self-fertility in the filamentous fungus Neurospora tetrasperma.</title>
        <authorList>
            <person name="Ellison C.E."/>
            <person name="Stajich J.E."/>
            <person name="Jacobson D.J."/>
            <person name="Natvig D.O."/>
            <person name="Lapidus A."/>
            <person name="Foster B."/>
            <person name="Aerts A."/>
            <person name="Riley R."/>
            <person name="Lindquist E.A."/>
            <person name="Grigoriev I.V."/>
            <person name="Taylor J.W."/>
        </authorList>
    </citation>
    <scope>NUCLEOTIDE SEQUENCE [LARGE SCALE GENOMIC DNA]</scope>
    <source>
        <strain evidence="3">FGSC 2508 / P0657</strain>
    </source>
</reference>
<dbReference type="Proteomes" id="UP000008065">
    <property type="component" value="Unassembled WGS sequence"/>
</dbReference>
<dbReference type="HOGENOM" id="CLU_1865675_0_0_1"/>
<dbReference type="EMBL" id="GL891303">
    <property type="protein sequence ID" value="EGO59821.1"/>
    <property type="molecule type" value="Genomic_DNA"/>
</dbReference>
<feature type="region of interest" description="Disordered" evidence="1">
    <location>
        <begin position="51"/>
        <end position="106"/>
    </location>
</feature>
<feature type="region of interest" description="Disordered" evidence="1">
    <location>
        <begin position="118"/>
        <end position="137"/>
    </location>
</feature>
<proteinExistence type="predicted"/>
<dbReference type="KEGG" id="nte:NEUTE1DRAFT136854"/>
<evidence type="ECO:0000256" key="1">
    <source>
        <dbReference type="SAM" id="MobiDB-lite"/>
    </source>
</evidence>
<dbReference type="GeneID" id="20825963"/>
<gene>
    <name evidence="2" type="ORF">NEUTE1DRAFT_136854</name>
</gene>
<evidence type="ECO:0000313" key="2">
    <source>
        <dbReference type="EMBL" id="EGO59821.1"/>
    </source>
</evidence>
<feature type="compositionally biased region" description="Low complexity" evidence="1">
    <location>
        <begin position="52"/>
        <end position="77"/>
    </location>
</feature>
<accession>F8MIM0</accession>
<feature type="compositionally biased region" description="Basic and acidic residues" evidence="1">
    <location>
        <begin position="83"/>
        <end position="98"/>
    </location>
</feature>
<evidence type="ECO:0000313" key="3">
    <source>
        <dbReference type="Proteomes" id="UP000008065"/>
    </source>
</evidence>
<sequence length="137" mass="15226">MTRINDILKSTDKPDGKSKIFEYFNGPKAFATHAVPVTPIDDEFRECDLATRARASSTSGGGQQASSQPVQSSVRPAAQKWRMLTEVEDNRGQEEERSAKKRRRRKWKCETISWEVHVPGSPPLGSYSNTGTPFGGN</sequence>
<dbReference type="RefSeq" id="XP_009850021.1">
    <property type="nucleotide sequence ID" value="XM_009851719.1"/>
</dbReference>
<protein>
    <submittedName>
        <fullName evidence="2">Uncharacterized protein</fullName>
    </submittedName>
</protein>
<dbReference type="AlphaFoldDB" id="F8MIM0"/>
<organism evidence="2 3">
    <name type="scientific">Neurospora tetrasperma (strain FGSC 2508 / ATCC MYA-4615 / P0657)</name>
    <dbReference type="NCBI Taxonomy" id="510951"/>
    <lineage>
        <taxon>Eukaryota</taxon>
        <taxon>Fungi</taxon>
        <taxon>Dikarya</taxon>
        <taxon>Ascomycota</taxon>
        <taxon>Pezizomycotina</taxon>
        <taxon>Sordariomycetes</taxon>
        <taxon>Sordariomycetidae</taxon>
        <taxon>Sordariales</taxon>
        <taxon>Sordariaceae</taxon>
        <taxon>Neurospora</taxon>
    </lineage>
</organism>
<name>F8MIM0_NEUT8</name>
<feature type="compositionally biased region" description="Polar residues" evidence="1">
    <location>
        <begin position="126"/>
        <end position="137"/>
    </location>
</feature>
<keyword evidence="3" id="KW-1185">Reference proteome</keyword>